<name>A0A5B8CG64_SPHSA</name>
<dbReference type="GO" id="GO:0048038">
    <property type="term" value="F:quinone binding"/>
    <property type="evidence" value="ECO:0007669"/>
    <property type="project" value="TreeGrafter"/>
</dbReference>
<protein>
    <submittedName>
        <fullName evidence="4">SDR family oxidoreductase</fullName>
    </submittedName>
</protein>
<evidence type="ECO:0000313" key="5">
    <source>
        <dbReference type="Proteomes" id="UP000311469"/>
    </source>
</evidence>
<sequence length="254" mass="26625">MTGMKDQIVLITGGAAGMGLASAKALAEEGATIIIADRNGEAAEHAAAAISATGGIAVAQQTDVSSLGQLRALFDFIEKEFGRLNVFFSNAGLGGANGFDVTEEQFDQVFDVNLKSHFFGTNFAVPLMRACAPQASIIYTSSIRGFRAHEGTPLYCMSKAGILMLARSAARWLGPDRIRVNAICPGGVETAFPQEWLGLTDEQFQAIQQKSASAVPLGRIGQPEEVAALVKFLASDQSLYITGTAMTVDGGSSA</sequence>
<dbReference type="RefSeq" id="WP_140042055.1">
    <property type="nucleotide sequence ID" value="NZ_CP041016.1"/>
</dbReference>
<dbReference type="InterPro" id="IPR020904">
    <property type="entry name" value="Sc_DH/Rdtase_CS"/>
</dbReference>
<dbReference type="GO" id="GO:0016616">
    <property type="term" value="F:oxidoreductase activity, acting on the CH-OH group of donors, NAD or NADP as acceptor"/>
    <property type="evidence" value="ECO:0007669"/>
    <property type="project" value="TreeGrafter"/>
</dbReference>
<dbReference type="FunFam" id="3.40.50.720:FF:000084">
    <property type="entry name" value="Short-chain dehydrogenase reductase"/>
    <property type="match status" value="1"/>
</dbReference>
<organism evidence="4 5">
    <name type="scientific">Sphingobium fuliginis ATCC 27551</name>
    <dbReference type="NCBI Taxonomy" id="1208342"/>
    <lineage>
        <taxon>Bacteria</taxon>
        <taxon>Pseudomonadati</taxon>
        <taxon>Pseudomonadota</taxon>
        <taxon>Alphaproteobacteria</taxon>
        <taxon>Sphingomonadales</taxon>
        <taxon>Sphingomonadaceae</taxon>
        <taxon>Sphingobium</taxon>
    </lineage>
</organism>
<evidence type="ECO:0000256" key="2">
    <source>
        <dbReference type="ARBA" id="ARBA00023002"/>
    </source>
</evidence>
<accession>A0A5B8CG64</accession>
<dbReference type="Gene3D" id="3.40.50.720">
    <property type="entry name" value="NAD(P)-binding Rossmann-like Domain"/>
    <property type="match status" value="1"/>
</dbReference>
<dbReference type="SUPFAM" id="SSF51735">
    <property type="entry name" value="NAD(P)-binding Rossmann-fold domains"/>
    <property type="match status" value="1"/>
</dbReference>
<dbReference type="PANTHER" id="PTHR42760:SF133">
    <property type="entry name" value="3-OXOACYL-[ACYL-CARRIER-PROTEIN] REDUCTASE"/>
    <property type="match status" value="1"/>
</dbReference>
<dbReference type="InterPro" id="IPR036291">
    <property type="entry name" value="NAD(P)-bd_dom_sf"/>
</dbReference>
<proteinExistence type="inferred from homology"/>
<dbReference type="PANTHER" id="PTHR42760">
    <property type="entry name" value="SHORT-CHAIN DEHYDROGENASES/REDUCTASES FAMILY MEMBER"/>
    <property type="match status" value="1"/>
</dbReference>
<keyword evidence="2" id="KW-0560">Oxidoreductase</keyword>
<evidence type="ECO:0000256" key="1">
    <source>
        <dbReference type="ARBA" id="ARBA00006484"/>
    </source>
</evidence>
<dbReference type="CDD" id="cd05233">
    <property type="entry name" value="SDR_c"/>
    <property type="match status" value="1"/>
</dbReference>
<dbReference type="EMBL" id="CP041016">
    <property type="protein sequence ID" value="QDC37256.1"/>
    <property type="molecule type" value="Genomic_DNA"/>
</dbReference>
<dbReference type="NCBIfam" id="NF005559">
    <property type="entry name" value="PRK07231.1"/>
    <property type="match status" value="1"/>
</dbReference>
<comment type="similarity">
    <text evidence="1">Belongs to the short-chain dehydrogenases/reductases (SDR) family.</text>
</comment>
<gene>
    <name evidence="4" type="ORF">FIL70_08520</name>
</gene>
<dbReference type="PRINTS" id="PR00081">
    <property type="entry name" value="GDHRDH"/>
</dbReference>
<comment type="catalytic activity">
    <reaction evidence="3">
        <text>2,5-dichlorocyclohexa-2,5-dien-1,4-diol + NAD(+) = 2,5-dichlorohydroquinone + NADH + H(+)</text>
        <dbReference type="Rhea" id="RHEA:15741"/>
        <dbReference type="ChEBI" id="CHEBI:15378"/>
        <dbReference type="ChEBI" id="CHEBI:27545"/>
        <dbReference type="ChEBI" id="CHEBI:28975"/>
        <dbReference type="ChEBI" id="CHEBI:57540"/>
        <dbReference type="ChEBI" id="CHEBI:57945"/>
    </reaction>
</comment>
<evidence type="ECO:0000256" key="3">
    <source>
        <dbReference type="ARBA" id="ARBA00051383"/>
    </source>
</evidence>
<evidence type="ECO:0000313" key="4">
    <source>
        <dbReference type="EMBL" id="QDC37256.1"/>
    </source>
</evidence>
<dbReference type="GO" id="GO:0006633">
    <property type="term" value="P:fatty acid biosynthetic process"/>
    <property type="evidence" value="ECO:0007669"/>
    <property type="project" value="TreeGrafter"/>
</dbReference>
<dbReference type="KEGG" id="sufl:FIL70_08520"/>
<reference evidence="4 5" key="1">
    <citation type="submission" date="2019-06" db="EMBL/GenBank/DDBJ databases">
        <title>Genome organization and adaptive potential of archetypical organophosphate degarding Sphingobium fuliginis ATCC 27551.</title>
        <authorList>
            <person name="Sarwar A."/>
            <person name="Parthasarathy S."/>
            <person name="Singh C."/>
            <person name="Siddavattam D."/>
        </authorList>
    </citation>
    <scope>NUCLEOTIDE SEQUENCE [LARGE SCALE GENOMIC DNA]</scope>
    <source>
        <strain evidence="4 5">ATCC 27551</strain>
    </source>
</reference>
<dbReference type="Proteomes" id="UP000311469">
    <property type="component" value="Chromosome cSF1"/>
</dbReference>
<dbReference type="Pfam" id="PF13561">
    <property type="entry name" value="adh_short_C2"/>
    <property type="match status" value="1"/>
</dbReference>
<dbReference type="InterPro" id="IPR002347">
    <property type="entry name" value="SDR_fam"/>
</dbReference>
<dbReference type="AlphaFoldDB" id="A0A5B8CG64"/>
<dbReference type="PROSITE" id="PS00061">
    <property type="entry name" value="ADH_SHORT"/>
    <property type="match status" value="1"/>
</dbReference>